<dbReference type="Gene3D" id="3.30.1070.10">
    <property type="entry name" value="Cell division topological specificity factor MinE"/>
    <property type="match status" value="1"/>
</dbReference>
<reference evidence="4 5" key="1">
    <citation type="submission" date="2015-07" db="EMBL/GenBank/DDBJ databases">
        <title>Genome sequence of Ornatilinea apprima DSM 23815.</title>
        <authorList>
            <person name="Hemp J."/>
            <person name="Ward L.M."/>
            <person name="Pace L.A."/>
            <person name="Fischer W.W."/>
        </authorList>
    </citation>
    <scope>NUCLEOTIDE SEQUENCE [LARGE SCALE GENOMIC DNA]</scope>
    <source>
        <strain evidence="4 5">P3M-1</strain>
    </source>
</reference>
<evidence type="ECO:0000256" key="2">
    <source>
        <dbReference type="ARBA" id="ARBA00025265"/>
    </source>
</evidence>
<comment type="function">
    <text evidence="2 3">Prevents the cell division inhibition by proteins MinC and MinD at internal division sites while permitting inhibition at polar sites. This ensures cell division at the proper site by restricting the formation of a division septum at the midpoint of the long axis of the cell.</text>
</comment>
<evidence type="ECO:0000256" key="1">
    <source>
        <dbReference type="ARBA" id="ARBA00008168"/>
    </source>
</evidence>
<comment type="similarity">
    <text evidence="1 3">Belongs to the MinE family.</text>
</comment>
<dbReference type="InterPro" id="IPR005527">
    <property type="entry name" value="MinE"/>
</dbReference>
<dbReference type="InterPro" id="IPR036707">
    <property type="entry name" value="MinE_sf"/>
</dbReference>
<dbReference type="GO" id="GO:0032955">
    <property type="term" value="P:regulation of division septum assembly"/>
    <property type="evidence" value="ECO:0007669"/>
    <property type="project" value="InterPro"/>
</dbReference>
<dbReference type="NCBIfam" id="TIGR01215">
    <property type="entry name" value="minE"/>
    <property type="match status" value="1"/>
</dbReference>
<keyword evidence="3" id="KW-0131">Cell cycle</keyword>
<dbReference type="Pfam" id="PF03776">
    <property type="entry name" value="MinE"/>
    <property type="match status" value="1"/>
</dbReference>
<dbReference type="STRING" id="1134406.ADN00_02255"/>
<comment type="caution">
    <text evidence="4">The sequence shown here is derived from an EMBL/GenBank/DDBJ whole genome shotgun (WGS) entry which is preliminary data.</text>
</comment>
<dbReference type="SUPFAM" id="SSF55229">
    <property type="entry name" value="Cell division protein MinE topological specificity domain"/>
    <property type="match status" value="1"/>
</dbReference>
<sequence>MANWLDKLLSEKPKSASQAKERLKLVLIHDRTSLSPKAVEALKNELLAVISRYVDIDPSAVNIAVAQDGREERLVADIPLNPSPRRR</sequence>
<dbReference type="NCBIfam" id="NF001422">
    <property type="entry name" value="PRK00296.1"/>
    <property type="match status" value="1"/>
</dbReference>
<protein>
    <recommendedName>
        <fullName evidence="3">Cell division topological specificity factor</fullName>
    </recommendedName>
</protein>
<dbReference type="RefSeq" id="WP_075061337.1">
    <property type="nucleotide sequence ID" value="NZ_LGCL01000009.1"/>
</dbReference>
<evidence type="ECO:0000313" key="4">
    <source>
        <dbReference type="EMBL" id="KPL79804.1"/>
    </source>
</evidence>
<evidence type="ECO:0000313" key="5">
    <source>
        <dbReference type="Proteomes" id="UP000050417"/>
    </source>
</evidence>
<gene>
    <name evidence="3" type="primary">minE</name>
    <name evidence="4" type="ORF">ADN00_02255</name>
</gene>
<dbReference type="PATRIC" id="fig|1134406.4.peg.2773"/>
<dbReference type="GO" id="GO:0051301">
    <property type="term" value="P:cell division"/>
    <property type="evidence" value="ECO:0007669"/>
    <property type="project" value="UniProtKB-KW"/>
</dbReference>
<dbReference type="EMBL" id="LGCL01000009">
    <property type="protein sequence ID" value="KPL79804.1"/>
    <property type="molecule type" value="Genomic_DNA"/>
</dbReference>
<name>A0A0P6XC20_9CHLR</name>
<keyword evidence="5" id="KW-1185">Reference proteome</keyword>
<organism evidence="4 5">
    <name type="scientific">Ornatilinea apprima</name>
    <dbReference type="NCBI Taxonomy" id="1134406"/>
    <lineage>
        <taxon>Bacteria</taxon>
        <taxon>Bacillati</taxon>
        <taxon>Chloroflexota</taxon>
        <taxon>Anaerolineae</taxon>
        <taxon>Anaerolineales</taxon>
        <taxon>Anaerolineaceae</taxon>
        <taxon>Ornatilinea</taxon>
    </lineage>
</organism>
<dbReference type="Proteomes" id="UP000050417">
    <property type="component" value="Unassembled WGS sequence"/>
</dbReference>
<keyword evidence="3" id="KW-0132">Cell division</keyword>
<accession>A0A0P6XC20</accession>
<dbReference type="AlphaFoldDB" id="A0A0P6XC20"/>
<proteinExistence type="inferred from homology"/>
<evidence type="ECO:0000256" key="3">
    <source>
        <dbReference type="HAMAP-Rule" id="MF_00262"/>
    </source>
</evidence>
<dbReference type="HAMAP" id="MF_00262">
    <property type="entry name" value="MinE"/>
    <property type="match status" value="1"/>
</dbReference>